<dbReference type="CDD" id="cd19946">
    <property type="entry name" value="GlpA-like_Fer2_BFD-like"/>
    <property type="match status" value="1"/>
</dbReference>
<proteinExistence type="predicted"/>
<keyword evidence="5" id="KW-1185">Reference proteome</keyword>
<dbReference type="Proteomes" id="UP001242480">
    <property type="component" value="Unassembled WGS sequence"/>
</dbReference>
<evidence type="ECO:0000313" key="5">
    <source>
        <dbReference type="Proteomes" id="UP001242480"/>
    </source>
</evidence>
<dbReference type="EMBL" id="JAUSVX010000018">
    <property type="protein sequence ID" value="MDQ0473792.1"/>
    <property type="molecule type" value="Genomic_DNA"/>
</dbReference>
<dbReference type="Gene3D" id="1.10.10.1100">
    <property type="entry name" value="BFD-like [2Fe-2S]-binding domain"/>
    <property type="match status" value="1"/>
</dbReference>
<dbReference type="InterPro" id="IPR036188">
    <property type="entry name" value="FAD/NAD-bd_sf"/>
</dbReference>
<feature type="domain" description="FAD dependent oxidoreductase" evidence="2">
    <location>
        <begin position="9"/>
        <end position="358"/>
    </location>
</feature>
<dbReference type="SUPFAM" id="SSF54373">
    <property type="entry name" value="FAD-linked reductases, C-terminal domain"/>
    <property type="match status" value="1"/>
</dbReference>
<evidence type="ECO:0000259" key="2">
    <source>
        <dbReference type="Pfam" id="PF01266"/>
    </source>
</evidence>
<dbReference type="Gene3D" id="3.30.9.10">
    <property type="entry name" value="D-Amino Acid Oxidase, subunit A, domain 2"/>
    <property type="match status" value="1"/>
</dbReference>
<accession>A0ABU0JKX5</accession>
<dbReference type="InterPro" id="IPR052745">
    <property type="entry name" value="G3P_Oxidase/Oxidoreductase"/>
</dbReference>
<keyword evidence="1 4" id="KW-0560">Oxidoreductase</keyword>
<evidence type="ECO:0000256" key="1">
    <source>
        <dbReference type="ARBA" id="ARBA00023002"/>
    </source>
</evidence>
<sequence>MSSDVPLYDAAVIGGGLAGCAVLRALTLGGLRCVLLERGADLLSGASKGNSAILHTGFDAPPGSLELRLMQAGRADYLAIRERMNLPLLETDAVLAAWSEQELQRLPVIADQAHRNGVDGVRPLARDEIFAKAPHLGPDVAGALLVPGEHLIDPWSAPHAYALQAVLNGAAILRRAEVRGARREAGGWTLDTAAGPVRAGLVVNCAGNFGDRVEALHRDSPFTIKPRKGQFVVFDKTARRFLSTIVLPVPNERTKGVVVTPTIFGNVLVGPTAEEQEEREIGTVDRAALEALIGAAGRIVPALRDEPVTATYAGIRPATQFKDFVIEALPAERWIVAGGIRSTGLTAALGIGQHVAALVAEHFVGLKPLNDPAWPRMPNLAEHLPRDHQRPGRGDLVCLCEYVTADEIEAALAGPLPAGDLGGLKRRTRAMMGRCQGFNCQARVCAMAEGRLLEAPEMPHAA</sequence>
<dbReference type="EC" id="1.1.5.3" evidence="4"/>
<comment type="caution">
    <text evidence="4">The sequence shown here is derived from an EMBL/GenBank/DDBJ whole genome shotgun (WGS) entry which is preliminary data.</text>
</comment>
<protein>
    <submittedName>
        <fullName evidence="4">Glycerol-3-phosphate dehydrogenase</fullName>
        <ecNumber evidence="4">1.1.5.3</ecNumber>
    </submittedName>
</protein>
<dbReference type="Pfam" id="PF01266">
    <property type="entry name" value="DAO"/>
    <property type="match status" value="1"/>
</dbReference>
<dbReference type="Pfam" id="PF04324">
    <property type="entry name" value="Fer2_BFD"/>
    <property type="match status" value="1"/>
</dbReference>
<dbReference type="PANTHER" id="PTHR42720">
    <property type="entry name" value="GLYCEROL-3-PHOSPHATE DEHYDROGENASE"/>
    <property type="match status" value="1"/>
</dbReference>
<dbReference type="InterPro" id="IPR006076">
    <property type="entry name" value="FAD-dep_OxRdtase"/>
</dbReference>
<dbReference type="GO" id="GO:0004368">
    <property type="term" value="F:glycerol-3-phosphate dehydrogenase (quinone) activity"/>
    <property type="evidence" value="ECO:0007669"/>
    <property type="project" value="UniProtKB-EC"/>
</dbReference>
<dbReference type="SUPFAM" id="SSF51905">
    <property type="entry name" value="FAD/NAD(P)-binding domain"/>
    <property type="match status" value="1"/>
</dbReference>
<gene>
    <name evidence="4" type="ORF">QO011_006828</name>
</gene>
<dbReference type="InterPro" id="IPR007419">
    <property type="entry name" value="BFD-like_2Fe2S-bd_dom"/>
</dbReference>
<name>A0ABU0JKX5_9HYPH</name>
<feature type="domain" description="BFD-like [2Fe-2S]-binding" evidence="3">
    <location>
        <begin position="396"/>
        <end position="444"/>
    </location>
</feature>
<dbReference type="Gene3D" id="3.50.50.60">
    <property type="entry name" value="FAD/NAD(P)-binding domain"/>
    <property type="match status" value="1"/>
</dbReference>
<evidence type="ECO:0000313" key="4">
    <source>
        <dbReference type="EMBL" id="MDQ0473792.1"/>
    </source>
</evidence>
<evidence type="ECO:0000259" key="3">
    <source>
        <dbReference type="Pfam" id="PF04324"/>
    </source>
</evidence>
<dbReference type="RefSeq" id="WP_307282436.1">
    <property type="nucleotide sequence ID" value="NZ_JAUSVX010000018.1"/>
</dbReference>
<dbReference type="PANTHER" id="PTHR42720:SF1">
    <property type="entry name" value="GLYCEROL 3-PHOSPHATE OXIDASE"/>
    <property type="match status" value="1"/>
</dbReference>
<reference evidence="4 5" key="1">
    <citation type="submission" date="2023-07" db="EMBL/GenBank/DDBJ databases">
        <title>Genomic Encyclopedia of Type Strains, Phase IV (KMG-IV): sequencing the most valuable type-strain genomes for metagenomic binning, comparative biology and taxonomic classification.</title>
        <authorList>
            <person name="Goeker M."/>
        </authorList>
    </citation>
    <scope>NUCLEOTIDE SEQUENCE [LARGE SCALE GENOMIC DNA]</scope>
    <source>
        <strain evidence="4 5">DSM 19619</strain>
    </source>
</reference>
<dbReference type="InterPro" id="IPR041854">
    <property type="entry name" value="BFD-like_2Fe2S-bd_dom_sf"/>
</dbReference>
<organism evidence="4 5">
    <name type="scientific">Labrys wisconsinensis</name>
    <dbReference type="NCBI Taxonomy" id="425677"/>
    <lineage>
        <taxon>Bacteria</taxon>
        <taxon>Pseudomonadati</taxon>
        <taxon>Pseudomonadota</taxon>
        <taxon>Alphaproteobacteria</taxon>
        <taxon>Hyphomicrobiales</taxon>
        <taxon>Xanthobacteraceae</taxon>
        <taxon>Labrys</taxon>
    </lineage>
</organism>